<dbReference type="EMBL" id="JAINDJ010000006">
    <property type="protein sequence ID" value="KAG9444945.1"/>
    <property type="molecule type" value="Genomic_DNA"/>
</dbReference>
<keyword evidence="11" id="KW-1185">Reference proteome</keyword>
<sequence>MRSPQFIRNGETPPRIPAAPNFHSTVSLQKLRRFNLLILLLRVATFCFSLSAALFMATNFRSGPAKWVHFDAFRFVLAANGIVAVYSFFEMAASVWEILKGSTPLPEVVQLWFDFGHDQGFAYLLLSANAAGTAETRNLRGGDTCAADNAFCIQSAISVALGFAGFVFLALASLLSGFRVACFIITGSRFHL</sequence>
<evidence type="ECO:0000256" key="8">
    <source>
        <dbReference type="RuleBase" id="RU361233"/>
    </source>
</evidence>
<comment type="subunit">
    <text evidence="3 8">Homodimer and heterodimers.</text>
</comment>
<evidence type="ECO:0000256" key="1">
    <source>
        <dbReference type="ARBA" id="ARBA00004651"/>
    </source>
</evidence>
<comment type="subcellular location">
    <subcellularLocation>
        <location evidence="1 8">Cell membrane</location>
        <topology evidence="1 8">Multi-pass membrane protein</topology>
    </subcellularLocation>
</comment>
<evidence type="ECO:0000256" key="6">
    <source>
        <dbReference type="ARBA" id="ARBA00022989"/>
    </source>
</evidence>
<feature type="transmembrane region" description="Helical" evidence="8">
    <location>
        <begin position="36"/>
        <end position="60"/>
    </location>
</feature>
<evidence type="ECO:0000256" key="4">
    <source>
        <dbReference type="ARBA" id="ARBA00022475"/>
    </source>
</evidence>
<dbReference type="Proteomes" id="UP000825729">
    <property type="component" value="Unassembled WGS sequence"/>
</dbReference>
<organism evidence="10 11">
    <name type="scientific">Aristolochia fimbriata</name>
    <name type="common">White veined hardy Dutchman's pipe vine</name>
    <dbReference type="NCBI Taxonomy" id="158543"/>
    <lineage>
        <taxon>Eukaryota</taxon>
        <taxon>Viridiplantae</taxon>
        <taxon>Streptophyta</taxon>
        <taxon>Embryophyta</taxon>
        <taxon>Tracheophyta</taxon>
        <taxon>Spermatophyta</taxon>
        <taxon>Magnoliopsida</taxon>
        <taxon>Magnoliidae</taxon>
        <taxon>Piperales</taxon>
        <taxon>Aristolochiaceae</taxon>
        <taxon>Aristolochia</taxon>
    </lineage>
</organism>
<keyword evidence="7 8" id="KW-0472">Membrane</keyword>
<evidence type="ECO:0000259" key="9">
    <source>
        <dbReference type="Pfam" id="PF04535"/>
    </source>
</evidence>
<evidence type="ECO:0000256" key="2">
    <source>
        <dbReference type="ARBA" id="ARBA00007651"/>
    </source>
</evidence>
<accession>A0AAV7E7T7</accession>
<dbReference type="PANTHER" id="PTHR33573">
    <property type="entry name" value="CASP-LIKE PROTEIN 4A4"/>
    <property type="match status" value="1"/>
</dbReference>
<comment type="similarity">
    <text evidence="2 8">Belongs to the Casparian strip membrane proteins (CASP) family.</text>
</comment>
<evidence type="ECO:0000256" key="5">
    <source>
        <dbReference type="ARBA" id="ARBA00022692"/>
    </source>
</evidence>
<protein>
    <recommendedName>
        <fullName evidence="8">CASP-like protein</fullName>
    </recommendedName>
</protein>
<gene>
    <name evidence="10" type="ORF">H6P81_016285</name>
</gene>
<comment type="caution">
    <text evidence="8">Lacks conserved residue(s) required for the propagation of feature annotation.</text>
</comment>
<comment type="caution">
    <text evidence="10">The sequence shown here is derived from an EMBL/GenBank/DDBJ whole genome shotgun (WGS) entry which is preliminary data.</text>
</comment>
<proteinExistence type="inferred from homology"/>
<reference evidence="10 11" key="1">
    <citation type="submission" date="2021-07" db="EMBL/GenBank/DDBJ databases">
        <title>The Aristolochia fimbriata genome: insights into angiosperm evolution, floral development and chemical biosynthesis.</title>
        <authorList>
            <person name="Jiao Y."/>
        </authorList>
    </citation>
    <scope>NUCLEOTIDE SEQUENCE [LARGE SCALE GENOMIC DNA]</scope>
    <source>
        <strain evidence="10">IBCAS-2021</strain>
        <tissue evidence="10">Leaf</tissue>
    </source>
</reference>
<dbReference type="Pfam" id="PF04535">
    <property type="entry name" value="CASP_dom"/>
    <property type="match status" value="1"/>
</dbReference>
<feature type="transmembrane region" description="Helical" evidence="8">
    <location>
        <begin position="72"/>
        <end position="89"/>
    </location>
</feature>
<feature type="transmembrane region" description="Helical" evidence="8">
    <location>
        <begin position="163"/>
        <end position="186"/>
    </location>
</feature>
<evidence type="ECO:0000256" key="7">
    <source>
        <dbReference type="ARBA" id="ARBA00023136"/>
    </source>
</evidence>
<feature type="domain" description="Casparian strip membrane protein" evidence="9">
    <location>
        <begin position="34"/>
        <end position="168"/>
    </location>
</feature>
<evidence type="ECO:0000313" key="11">
    <source>
        <dbReference type="Proteomes" id="UP000825729"/>
    </source>
</evidence>
<dbReference type="PANTHER" id="PTHR33573:SF56">
    <property type="entry name" value="CASP-LIKE PROTEIN 4C1"/>
    <property type="match status" value="1"/>
</dbReference>
<keyword evidence="5 8" id="KW-0812">Transmembrane</keyword>
<dbReference type="InterPro" id="IPR006702">
    <property type="entry name" value="CASP_dom"/>
</dbReference>
<keyword evidence="4 8" id="KW-1003">Cell membrane</keyword>
<evidence type="ECO:0000313" key="10">
    <source>
        <dbReference type="EMBL" id="KAG9444945.1"/>
    </source>
</evidence>
<evidence type="ECO:0000256" key="3">
    <source>
        <dbReference type="ARBA" id="ARBA00011489"/>
    </source>
</evidence>
<dbReference type="AlphaFoldDB" id="A0AAV7E7T7"/>
<dbReference type="GO" id="GO:0005886">
    <property type="term" value="C:plasma membrane"/>
    <property type="evidence" value="ECO:0007669"/>
    <property type="project" value="UniProtKB-SubCell"/>
</dbReference>
<keyword evidence="6 8" id="KW-1133">Transmembrane helix</keyword>
<name>A0AAV7E7T7_ARIFI</name>